<evidence type="ECO:0000259" key="3">
    <source>
        <dbReference type="Pfam" id="PF11954"/>
    </source>
</evidence>
<name>A0A9P6N4A7_9FUNG</name>
<evidence type="ECO:0000313" key="5">
    <source>
        <dbReference type="Proteomes" id="UP000703661"/>
    </source>
</evidence>
<dbReference type="InterPro" id="IPR050491">
    <property type="entry name" value="AmpC-like"/>
</dbReference>
<accession>A0A9P6N4A7</accession>
<evidence type="ECO:0008006" key="6">
    <source>
        <dbReference type="Google" id="ProtNLM"/>
    </source>
</evidence>
<organism evidence="4 5">
    <name type="scientific">Entomortierella chlamydospora</name>
    <dbReference type="NCBI Taxonomy" id="101097"/>
    <lineage>
        <taxon>Eukaryota</taxon>
        <taxon>Fungi</taxon>
        <taxon>Fungi incertae sedis</taxon>
        <taxon>Mucoromycota</taxon>
        <taxon>Mortierellomycotina</taxon>
        <taxon>Mortierellomycetes</taxon>
        <taxon>Mortierellales</taxon>
        <taxon>Mortierellaceae</taxon>
        <taxon>Entomortierella</taxon>
    </lineage>
</organism>
<protein>
    <recommendedName>
        <fullName evidence="6">Penicillin-binding protein</fullName>
    </recommendedName>
</protein>
<feature type="domain" description="Beta-lactamase-related" evidence="2">
    <location>
        <begin position="11"/>
        <end position="331"/>
    </location>
</feature>
<dbReference type="SUPFAM" id="SSF56601">
    <property type="entry name" value="beta-lactamase/transpeptidase-like"/>
    <property type="match status" value="1"/>
</dbReference>
<comment type="caution">
    <text evidence="4">The sequence shown here is derived from an EMBL/GenBank/DDBJ whole genome shotgun (WGS) entry which is preliminary data.</text>
</comment>
<evidence type="ECO:0000313" key="4">
    <source>
        <dbReference type="EMBL" id="KAG0024598.1"/>
    </source>
</evidence>
<dbReference type="Gene3D" id="2.40.128.600">
    <property type="match status" value="1"/>
</dbReference>
<dbReference type="InterPro" id="IPR001466">
    <property type="entry name" value="Beta-lactam-related"/>
</dbReference>
<dbReference type="InterPro" id="IPR012338">
    <property type="entry name" value="Beta-lactam/transpept-like"/>
</dbReference>
<dbReference type="Proteomes" id="UP000703661">
    <property type="component" value="Unassembled WGS sequence"/>
</dbReference>
<keyword evidence="5" id="KW-1185">Reference proteome</keyword>
<reference evidence="4" key="1">
    <citation type="journal article" date="2020" name="Fungal Divers.">
        <title>Resolving the Mortierellaceae phylogeny through synthesis of multi-gene phylogenetics and phylogenomics.</title>
        <authorList>
            <person name="Vandepol N."/>
            <person name="Liber J."/>
            <person name="Desiro A."/>
            <person name="Na H."/>
            <person name="Kennedy M."/>
            <person name="Barry K."/>
            <person name="Grigoriev I.V."/>
            <person name="Miller A.N."/>
            <person name="O'Donnell K."/>
            <person name="Stajich J.E."/>
            <person name="Bonito G."/>
        </authorList>
    </citation>
    <scope>NUCLEOTIDE SEQUENCE</scope>
    <source>
        <strain evidence="4">NRRL 2769</strain>
    </source>
</reference>
<dbReference type="EMBL" id="JAAAID010000012">
    <property type="protein sequence ID" value="KAG0024598.1"/>
    <property type="molecule type" value="Genomic_DNA"/>
</dbReference>
<dbReference type="InterPro" id="IPR021860">
    <property type="entry name" value="Peptidase_S12_Pab87-rel_C"/>
</dbReference>
<dbReference type="Gene3D" id="3.40.710.10">
    <property type="entry name" value="DD-peptidase/beta-lactamase superfamily"/>
    <property type="match status" value="1"/>
</dbReference>
<feature type="domain" description="Peptidase S12 Pab87-related C-terminal" evidence="3">
    <location>
        <begin position="382"/>
        <end position="474"/>
    </location>
</feature>
<comment type="similarity">
    <text evidence="1">Belongs to the peptidase S12 family.</text>
</comment>
<evidence type="ECO:0000259" key="2">
    <source>
        <dbReference type="Pfam" id="PF00144"/>
    </source>
</evidence>
<dbReference type="Pfam" id="PF11954">
    <property type="entry name" value="DUF3471"/>
    <property type="match status" value="1"/>
</dbReference>
<proteinExistence type="inferred from homology"/>
<evidence type="ECO:0000256" key="1">
    <source>
        <dbReference type="ARBA" id="ARBA00038215"/>
    </source>
</evidence>
<gene>
    <name evidence="4" type="ORF">BGZ80_000899</name>
</gene>
<sequence length="477" mass="53604">MNEALETAKLSCGIPGMSVAILYKGEIIYAKGFGKRNESGDPFTKETVMPIASVTKAFTSTTIGELVAEGKMDWDKTPVSRYLPEFELQDPILTSRLTMADLLSHRTGFPDIDIAWFRNATPRRDLIKRMKHVKMETKLGSDALYNNVMYAVAGEAAANVAGVSYEKLVVDKVLDPLGLTNTGFGPMEMKQRQNYAMPYGAASLDDAKKGLYELGYLDEVYAADSPAGDMYSNVLDLVRWGRVIIKHGELDGKQVLNKQSVQETLNGYTFMNKKRRGPEFAPVQSYGLGWCLDSYKGQIIYRHNGSVPGYRSELALVPNSDLVIACLANIDAALLTNISYHVLDEILDLPKTQDWITSEFVKDTLRIYEDYANIAKGDLPERIENRPPAHGLGAYVGDYSHPVYGNISIRLEEELLFFKMRTFDNEMEHYHFDSFKAFLHDFATKLTILVNFQTGQDGKVEGFKVDFDHGPLEFRRE</sequence>
<dbReference type="Pfam" id="PF00144">
    <property type="entry name" value="Beta-lactamase"/>
    <property type="match status" value="1"/>
</dbReference>
<dbReference type="PANTHER" id="PTHR46825:SF15">
    <property type="entry name" value="BETA-LACTAMASE-RELATED DOMAIN-CONTAINING PROTEIN"/>
    <property type="match status" value="1"/>
</dbReference>
<dbReference type="PANTHER" id="PTHR46825">
    <property type="entry name" value="D-ALANYL-D-ALANINE-CARBOXYPEPTIDASE/ENDOPEPTIDASE AMPH"/>
    <property type="match status" value="1"/>
</dbReference>
<dbReference type="AlphaFoldDB" id="A0A9P6N4A7"/>